<evidence type="ECO:0000313" key="3">
    <source>
        <dbReference type="Proteomes" id="UP001150569"/>
    </source>
</evidence>
<proteinExistence type="predicted"/>
<dbReference type="Gene3D" id="1.25.40.10">
    <property type="entry name" value="Tetratricopeptide repeat domain"/>
    <property type="match status" value="1"/>
</dbReference>
<feature type="region of interest" description="Disordered" evidence="1">
    <location>
        <begin position="789"/>
        <end position="846"/>
    </location>
</feature>
<evidence type="ECO:0000313" key="2">
    <source>
        <dbReference type="EMBL" id="KAJ1925971.1"/>
    </source>
</evidence>
<feature type="compositionally biased region" description="Basic and acidic residues" evidence="1">
    <location>
        <begin position="1027"/>
        <end position="1042"/>
    </location>
</feature>
<dbReference type="EMBL" id="JANBPT010000197">
    <property type="protein sequence ID" value="KAJ1925971.1"/>
    <property type="molecule type" value="Genomic_DNA"/>
</dbReference>
<name>A0A9W8A8T9_9FUNG</name>
<dbReference type="InterPro" id="IPR011990">
    <property type="entry name" value="TPR-like_helical_dom_sf"/>
</dbReference>
<dbReference type="OrthoDB" id="185373at2759"/>
<sequence>MSNISLPRISQRAAAALADRSVVLSPTSHTMFRGRQYTTLARIGQSGQVRAGGAIPAHLQQAILAAEATLETMTNLTAQTDLPHFDLVNEFLAFINAHGDKPGILTYHPQVLPLLTAMYLRILSACRDAHQYDQAQKTYRQMYHHYASWRGDPASTASSEADLKAIRHAISDPLVQGLDLILAILARSRDLAHLGPICARLAERGELEDLRLDPAVVHWVDHPATWTRLLSCVLGAQFSILPHRRRAAVYAYPILQAWHRHAQRAGAGNEALLLGDLRYHGYADDVDRVHELWKMLKVGTNAPSAAATGEYVAALARCGNFRQAITVYERDWLPRTDRPSTLDPAAALAICFAEYGQLPTGLAIYESARATFPDNAPAPGEYHSARRFQLALHHAACLDTSALPFSLWQFDVHRARFPFMSTPPRQLLALPDKLGRLQTELAKQEGYHFDVWDYNELITSLAYCQQLHPRVFPYADVLAIHSTMLRAGVTPNHATYRALLWHAALSQHAVLSETKRSDRAAAIWQLAAGANPSGDRSELYQPLLLAALPINRIRDLEAPYLLPIPFDRIDPRFYQYRTELDALGIPLDEKLLCIFFWGLAINGDNKALQQQWRGLSIFGVPRTPALYLTTLNCMTRVGYWAHYAISMIRPELAVEHPGGETLPVLRIALLKCCVVAGDHATAQQLIRNVPLDTMEDHIAMHDLYLACCLTSKVTGPEGLRQLEAYEAARIPWEYQRYERVFNYHLHAANDCDQAAKVLAAIIRFWTTTGPCTPMFYDFVRQFGPRGALQLDHTPESLPDQPPPHPQLPSDFFASSRGPTVSANAVVPGEDEGAHSPANKPTAGKSAPVPTAVARLGAVYTAFPFAKEEIPIICNQLALYAHQGNYTHFPTALTWLSRILPPMAQINFESRYALANLGQLLVGIPDHPACWEAALRIMNLLVFKLKIPVGQSVELRQLGGMLKERYRHLPRAEVERVVQGIDRRSEYLYMFCRNLDNVIPHRPPVTLRSFTETLRREQETQKAGGAAEWDRLSAEKGHDRRETAQYPLPPDPTPPLSI</sequence>
<dbReference type="Proteomes" id="UP001150569">
    <property type="component" value="Unassembled WGS sequence"/>
</dbReference>
<organism evidence="2 3">
    <name type="scientific">Tieghemiomyces parasiticus</name>
    <dbReference type="NCBI Taxonomy" id="78921"/>
    <lineage>
        <taxon>Eukaryota</taxon>
        <taxon>Fungi</taxon>
        <taxon>Fungi incertae sedis</taxon>
        <taxon>Zoopagomycota</taxon>
        <taxon>Kickxellomycotina</taxon>
        <taxon>Dimargaritomycetes</taxon>
        <taxon>Dimargaritales</taxon>
        <taxon>Dimargaritaceae</taxon>
        <taxon>Tieghemiomyces</taxon>
    </lineage>
</organism>
<gene>
    <name evidence="2" type="ORF">IWQ60_004204</name>
</gene>
<keyword evidence="3" id="KW-1185">Reference proteome</keyword>
<feature type="compositionally biased region" description="Pro residues" evidence="1">
    <location>
        <begin position="1046"/>
        <end position="1057"/>
    </location>
</feature>
<protein>
    <submittedName>
        <fullName evidence="2">Uncharacterized protein</fullName>
    </submittedName>
</protein>
<evidence type="ECO:0000256" key="1">
    <source>
        <dbReference type="SAM" id="MobiDB-lite"/>
    </source>
</evidence>
<feature type="region of interest" description="Disordered" evidence="1">
    <location>
        <begin position="1016"/>
        <end position="1057"/>
    </location>
</feature>
<accession>A0A9W8A8T9</accession>
<reference evidence="2" key="1">
    <citation type="submission" date="2022-07" db="EMBL/GenBank/DDBJ databases">
        <title>Phylogenomic reconstructions and comparative analyses of Kickxellomycotina fungi.</title>
        <authorList>
            <person name="Reynolds N.K."/>
            <person name="Stajich J.E."/>
            <person name="Barry K."/>
            <person name="Grigoriev I.V."/>
            <person name="Crous P."/>
            <person name="Smith M.E."/>
        </authorList>
    </citation>
    <scope>NUCLEOTIDE SEQUENCE</scope>
    <source>
        <strain evidence="2">RSA 861</strain>
    </source>
</reference>
<dbReference type="AlphaFoldDB" id="A0A9W8A8T9"/>
<comment type="caution">
    <text evidence="2">The sequence shown here is derived from an EMBL/GenBank/DDBJ whole genome shotgun (WGS) entry which is preliminary data.</text>
</comment>